<feature type="transmembrane region" description="Helical" evidence="13">
    <location>
        <begin position="54"/>
        <end position="79"/>
    </location>
</feature>
<dbReference type="PIRSF" id="PIRSF006603">
    <property type="entry name" value="DinF"/>
    <property type="match status" value="1"/>
</dbReference>
<dbReference type="PANTHER" id="PTHR43298">
    <property type="entry name" value="MULTIDRUG RESISTANCE PROTEIN NORM-RELATED"/>
    <property type="match status" value="1"/>
</dbReference>
<evidence type="ECO:0000256" key="5">
    <source>
        <dbReference type="ARBA" id="ARBA00022448"/>
    </source>
</evidence>
<feature type="transmembrane region" description="Helical" evidence="13">
    <location>
        <begin position="168"/>
        <end position="190"/>
    </location>
</feature>
<evidence type="ECO:0000256" key="1">
    <source>
        <dbReference type="ARBA" id="ARBA00003408"/>
    </source>
</evidence>
<dbReference type="CDD" id="cd13138">
    <property type="entry name" value="MATE_yoeA_like"/>
    <property type="match status" value="1"/>
</dbReference>
<evidence type="ECO:0000256" key="9">
    <source>
        <dbReference type="ARBA" id="ARBA00022989"/>
    </source>
</evidence>
<accession>A0A841C7D6</accession>
<evidence type="ECO:0000256" key="3">
    <source>
        <dbReference type="ARBA" id="ARBA00010199"/>
    </source>
</evidence>
<dbReference type="NCBIfam" id="TIGR00797">
    <property type="entry name" value="matE"/>
    <property type="match status" value="1"/>
</dbReference>
<dbReference type="GO" id="GO:0006811">
    <property type="term" value="P:monoatomic ion transport"/>
    <property type="evidence" value="ECO:0007669"/>
    <property type="project" value="UniProtKB-KW"/>
</dbReference>
<dbReference type="AlphaFoldDB" id="A0A841C7D6"/>
<evidence type="ECO:0000256" key="2">
    <source>
        <dbReference type="ARBA" id="ARBA00004651"/>
    </source>
</evidence>
<feature type="transmembrane region" description="Helical" evidence="13">
    <location>
        <begin position="17"/>
        <end position="34"/>
    </location>
</feature>
<comment type="caution">
    <text evidence="14">The sequence shown here is derived from an EMBL/GenBank/DDBJ whole genome shotgun (WGS) entry which is preliminary data.</text>
</comment>
<reference evidence="14 15" key="1">
    <citation type="submission" date="2020-08" db="EMBL/GenBank/DDBJ databases">
        <title>Genomic Encyclopedia of Type Strains, Phase IV (KMG-IV): sequencing the most valuable type-strain genomes for metagenomic binning, comparative biology and taxonomic classification.</title>
        <authorList>
            <person name="Goeker M."/>
        </authorList>
    </citation>
    <scope>NUCLEOTIDE SEQUENCE [LARGE SCALE GENOMIC DNA]</scope>
    <source>
        <strain evidence="14 15">DSM 14925</strain>
    </source>
</reference>
<dbReference type="InterPro" id="IPR002528">
    <property type="entry name" value="MATE_fam"/>
</dbReference>
<comment type="function">
    <text evidence="1">Multidrug efflux pump.</text>
</comment>
<proteinExistence type="inferred from homology"/>
<evidence type="ECO:0000256" key="4">
    <source>
        <dbReference type="ARBA" id="ARBA00020268"/>
    </source>
</evidence>
<evidence type="ECO:0000256" key="12">
    <source>
        <dbReference type="ARBA" id="ARBA00031636"/>
    </source>
</evidence>
<comment type="similarity">
    <text evidence="3">Belongs to the multi antimicrobial extrusion (MATE) (TC 2.A.66.1) family.</text>
</comment>
<evidence type="ECO:0000256" key="11">
    <source>
        <dbReference type="ARBA" id="ARBA00023136"/>
    </source>
</evidence>
<evidence type="ECO:0000256" key="8">
    <source>
        <dbReference type="ARBA" id="ARBA00022692"/>
    </source>
</evidence>
<dbReference type="PANTHER" id="PTHR43298:SF2">
    <property type="entry name" value="FMN_FAD EXPORTER YEEO-RELATED"/>
    <property type="match status" value="1"/>
</dbReference>
<dbReference type="EMBL" id="JACHHV010000017">
    <property type="protein sequence ID" value="MBB5888217.1"/>
    <property type="molecule type" value="Genomic_DNA"/>
</dbReference>
<comment type="subcellular location">
    <subcellularLocation>
        <location evidence="2">Cell membrane</location>
        <topology evidence="2">Multi-pass membrane protein</topology>
    </subcellularLocation>
</comment>
<keyword evidence="7" id="KW-1003">Cell membrane</keyword>
<evidence type="ECO:0000313" key="14">
    <source>
        <dbReference type="EMBL" id="MBB5888217.1"/>
    </source>
</evidence>
<keyword evidence="6" id="KW-0050">Antiport</keyword>
<dbReference type="RefSeq" id="WP_221289072.1">
    <property type="nucleotide sequence ID" value="NZ_DASWOY010000021.1"/>
</dbReference>
<evidence type="ECO:0000256" key="7">
    <source>
        <dbReference type="ARBA" id="ARBA00022475"/>
    </source>
</evidence>
<dbReference type="GO" id="GO:0015297">
    <property type="term" value="F:antiporter activity"/>
    <property type="evidence" value="ECO:0007669"/>
    <property type="project" value="UniProtKB-KW"/>
</dbReference>
<sequence length="459" mass="50496">MATPNTNMLEGPLFKRMLVFSLPIMGMYILQLLFNTTDMVMVGRFSGSNALAAVGATGSLINLIIGLFMGLSVGITVTVAQDMGARKYKDVSETVHTSMVIGALAGIAVMIMGIAICRPILVAMGTPQNVIGLSETYMTIYFIAMPATMIYNFIAGILRAIGDSSTAMYFLLIAGVIHLIFNFIFVIGFHMSVAGVAIATVISEYIAAYLFIHKLLVAHDMIRLHLKKLRIHKDKMMEIIKIGLPAGMQSFLFSFSNVLIQSAVNSFGATMMAASAASSNVENYIGTPMTAYYNTAIAFTGQNFGAKKFDRIDRIAKICLLFIFATWILLGGFTLLFDKQIIGIFSTDNAVIKLGVLRLTVIIIAYFTNGVMNVFPGLTRAMGYSVSPMLATLIGACLFRIVWLLTIFTTVHTELILFICYPITWGLAGIFQLMIFFYARKKIRNNQREWVKTKLKTVS</sequence>
<feature type="transmembrane region" description="Helical" evidence="13">
    <location>
        <begin position="318"/>
        <end position="337"/>
    </location>
</feature>
<evidence type="ECO:0000313" key="15">
    <source>
        <dbReference type="Proteomes" id="UP000562464"/>
    </source>
</evidence>
<feature type="transmembrane region" description="Helical" evidence="13">
    <location>
        <begin position="196"/>
        <end position="218"/>
    </location>
</feature>
<keyword evidence="9 13" id="KW-1133">Transmembrane helix</keyword>
<organism evidence="14 15">
    <name type="scientific">Lactovum miscens</name>
    <dbReference type="NCBI Taxonomy" id="190387"/>
    <lineage>
        <taxon>Bacteria</taxon>
        <taxon>Bacillati</taxon>
        <taxon>Bacillota</taxon>
        <taxon>Bacilli</taxon>
        <taxon>Lactobacillales</taxon>
        <taxon>Streptococcaceae</taxon>
        <taxon>Lactovum</taxon>
    </lineage>
</organism>
<feature type="transmembrane region" description="Helical" evidence="13">
    <location>
        <begin position="239"/>
        <end position="264"/>
    </location>
</feature>
<evidence type="ECO:0000256" key="13">
    <source>
        <dbReference type="SAM" id="Phobius"/>
    </source>
</evidence>
<dbReference type="GO" id="GO:0005886">
    <property type="term" value="C:plasma membrane"/>
    <property type="evidence" value="ECO:0007669"/>
    <property type="project" value="UniProtKB-SubCell"/>
</dbReference>
<dbReference type="GO" id="GO:0042910">
    <property type="term" value="F:xenobiotic transmembrane transporter activity"/>
    <property type="evidence" value="ECO:0007669"/>
    <property type="project" value="InterPro"/>
</dbReference>
<dbReference type="Pfam" id="PF01554">
    <property type="entry name" value="MatE"/>
    <property type="match status" value="2"/>
</dbReference>
<protein>
    <recommendedName>
        <fullName evidence="4">Probable multidrug resistance protein NorM</fullName>
    </recommendedName>
    <alternativeName>
        <fullName evidence="12">Multidrug-efflux transporter</fullName>
    </alternativeName>
</protein>
<feature type="transmembrane region" description="Helical" evidence="13">
    <location>
        <begin position="415"/>
        <end position="439"/>
    </location>
</feature>
<keyword evidence="15" id="KW-1185">Reference proteome</keyword>
<dbReference type="InterPro" id="IPR048279">
    <property type="entry name" value="MdtK-like"/>
</dbReference>
<keyword evidence="8 13" id="KW-0812">Transmembrane</keyword>
<evidence type="ECO:0000256" key="10">
    <source>
        <dbReference type="ARBA" id="ARBA00023065"/>
    </source>
</evidence>
<feature type="transmembrane region" description="Helical" evidence="13">
    <location>
        <begin position="141"/>
        <end position="161"/>
    </location>
</feature>
<keyword evidence="11 13" id="KW-0472">Membrane</keyword>
<feature type="transmembrane region" description="Helical" evidence="13">
    <location>
        <begin position="357"/>
        <end position="378"/>
    </location>
</feature>
<feature type="transmembrane region" description="Helical" evidence="13">
    <location>
        <begin position="390"/>
        <end position="409"/>
    </location>
</feature>
<keyword evidence="5" id="KW-0813">Transport</keyword>
<feature type="transmembrane region" description="Helical" evidence="13">
    <location>
        <begin position="100"/>
        <end position="121"/>
    </location>
</feature>
<evidence type="ECO:0000256" key="6">
    <source>
        <dbReference type="ARBA" id="ARBA00022449"/>
    </source>
</evidence>
<keyword evidence="10" id="KW-0406">Ion transport</keyword>
<dbReference type="Proteomes" id="UP000562464">
    <property type="component" value="Unassembled WGS sequence"/>
</dbReference>
<name>A0A841C7D6_9LACT</name>
<feature type="transmembrane region" description="Helical" evidence="13">
    <location>
        <begin position="284"/>
        <end position="306"/>
    </location>
</feature>
<dbReference type="InterPro" id="IPR050222">
    <property type="entry name" value="MATE_MdtK"/>
</dbReference>
<gene>
    <name evidence="14" type="ORF">HNQ37_001109</name>
</gene>